<dbReference type="Gene3D" id="3.40.50.11240">
    <property type="entry name" value="Ethanolamine ammonia-lyase light chain (EutC)"/>
    <property type="match status" value="1"/>
</dbReference>
<dbReference type="HAMAP" id="MF_00601">
    <property type="entry name" value="EutC"/>
    <property type="match status" value="1"/>
</dbReference>
<dbReference type="EC" id="4.3.1.7" evidence="5"/>
<evidence type="ECO:0000313" key="8">
    <source>
        <dbReference type="Proteomes" id="UP000580654"/>
    </source>
</evidence>
<reference evidence="7 8" key="1">
    <citation type="submission" date="2020-08" db="EMBL/GenBank/DDBJ databases">
        <title>Genomic Encyclopedia of Type Strains, Phase IV (KMG-IV): sequencing the most valuable type-strain genomes for metagenomic binning, comparative biology and taxonomic classification.</title>
        <authorList>
            <person name="Goeker M."/>
        </authorList>
    </citation>
    <scope>NUCLEOTIDE SEQUENCE [LARGE SCALE GENOMIC DNA]</scope>
    <source>
        <strain evidence="7 8">DSM 25622</strain>
    </source>
</reference>
<dbReference type="InterPro" id="IPR009246">
    <property type="entry name" value="EutC"/>
</dbReference>
<dbReference type="PIRSF" id="PIRSF018982">
    <property type="entry name" value="EutC"/>
    <property type="match status" value="1"/>
</dbReference>
<dbReference type="GO" id="GO:0031419">
    <property type="term" value="F:cobalamin binding"/>
    <property type="evidence" value="ECO:0007669"/>
    <property type="project" value="UniProtKB-UniRule"/>
</dbReference>
<evidence type="ECO:0000256" key="2">
    <source>
        <dbReference type="ARBA" id="ARBA00023239"/>
    </source>
</evidence>
<evidence type="ECO:0000313" key="7">
    <source>
        <dbReference type="EMBL" id="MBB5695058.1"/>
    </source>
</evidence>
<comment type="subcellular location">
    <subcellularLocation>
        <location evidence="5">Bacterial microcompartment</location>
    </subcellularLocation>
</comment>
<dbReference type="GO" id="GO:0008851">
    <property type="term" value="F:ethanolamine ammonia-lyase activity"/>
    <property type="evidence" value="ECO:0007669"/>
    <property type="project" value="UniProtKB-UniRule"/>
</dbReference>
<comment type="caution">
    <text evidence="7">The sequence shown here is derived from an EMBL/GenBank/DDBJ whole genome shotgun (WGS) entry which is preliminary data.</text>
</comment>
<comment type="subunit">
    <text evidence="5">The basic unit is a heterodimer which dimerizes to form tetramers. The heterotetramers trimerize; 6 large subunits form a core ring with 6 small subunits projecting outwards.</text>
</comment>
<evidence type="ECO:0000256" key="4">
    <source>
        <dbReference type="ARBA" id="ARBA00024446"/>
    </source>
</evidence>
<dbReference type="Gene3D" id="1.10.30.40">
    <property type="entry name" value="Ethanolamine ammonia-lyase light chain (EutC), N-terminal domain"/>
    <property type="match status" value="1"/>
</dbReference>
<comment type="catalytic activity">
    <reaction evidence="5">
        <text>ethanolamine = acetaldehyde + NH4(+)</text>
        <dbReference type="Rhea" id="RHEA:15313"/>
        <dbReference type="ChEBI" id="CHEBI:15343"/>
        <dbReference type="ChEBI" id="CHEBI:28938"/>
        <dbReference type="ChEBI" id="CHEBI:57603"/>
        <dbReference type="EC" id="4.3.1.7"/>
    </reaction>
</comment>
<dbReference type="InterPro" id="IPR042255">
    <property type="entry name" value="EutC_N"/>
</dbReference>
<accession>A0A840Y1R8</accession>
<feature type="binding site" evidence="5">
    <location>
        <position position="147"/>
    </location>
    <ligand>
        <name>adenosylcob(III)alamin</name>
        <dbReference type="ChEBI" id="CHEBI:18408"/>
    </ligand>
</feature>
<gene>
    <name evidence="5" type="primary">eutC</name>
    <name evidence="7" type="ORF">FHS87_003112</name>
</gene>
<dbReference type="EMBL" id="JACIJD010000014">
    <property type="protein sequence ID" value="MBB5695058.1"/>
    <property type="molecule type" value="Genomic_DNA"/>
</dbReference>
<dbReference type="AlphaFoldDB" id="A0A840Y1R8"/>
<dbReference type="RefSeq" id="WP_184520241.1">
    <property type="nucleotide sequence ID" value="NZ_JACIJD010000014.1"/>
</dbReference>
<comment type="function">
    <text evidence="5">Catalyzes the deamination of various vicinal amino-alcohols to oxo compounds. Allows this organism to utilize ethanolamine as the sole source of nitrogen and carbon in the presence of external vitamin B12.</text>
</comment>
<dbReference type="GO" id="GO:0031471">
    <property type="term" value="C:ethanolamine degradation polyhedral organelle"/>
    <property type="evidence" value="ECO:0007669"/>
    <property type="project" value="UniProtKB-UniRule"/>
</dbReference>
<feature type="region of interest" description="Disordered" evidence="6">
    <location>
        <begin position="230"/>
        <end position="251"/>
    </location>
</feature>
<dbReference type="UniPathway" id="UPA00560"/>
<keyword evidence="1 5" id="KW-0846">Cobalamin</keyword>
<protein>
    <recommendedName>
        <fullName evidence="5">Ethanolamine ammonia-lyase small subunit</fullName>
        <shortName evidence="5">EAL small subunit</shortName>
        <ecNumber evidence="5">4.3.1.7</ecNumber>
    </recommendedName>
</protein>
<keyword evidence="3 5" id="KW-0170">Cobalt</keyword>
<evidence type="ECO:0000256" key="6">
    <source>
        <dbReference type="SAM" id="MobiDB-lite"/>
    </source>
</evidence>
<comment type="cofactor">
    <cofactor evidence="5">
        <name>adenosylcob(III)alamin</name>
        <dbReference type="ChEBI" id="CHEBI:18408"/>
    </cofactor>
    <text evidence="5">Binds between the large and small subunits.</text>
</comment>
<proteinExistence type="inferred from homology"/>
<dbReference type="GO" id="GO:0046336">
    <property type="term" value="P:ethanolamine catabolic process"/>
    <property type="evidence" value="ECO:0007669"/>
    <property type="project" value="UniProtKB-UniRule"/>
</dbReference>
<keyword evidence="2 5" id="KW-0456">Lyase</keyword>
<dbReference type="InterPro" id="IPR042251">
    <property type="entry name" value="EutC_C"/>
</dbReference>
<dbReference type="Proteomes" id="UP000580654">
    <property type="component" value="Unassembled WGS sequence"/>
</dbReference>
<organism evidence="7 8">
    <name type="scientific">Muricoccus pecuniae</name>
    <dbReference type="NCBI Taxonomy" id="693023"/>
    <lineage>
        <taxon>Bacteria</taxon>
        <taxon>Pseudomonadati</taxon>
        <taxon>Pseudomonadota</taxon>
        <taxon>Alphaproteobacteria</taxon>
        <taxon>Acetobacterales</taxon>
        <taxon>Roseomonadaceae</taxon>
        <taxon>Muricoccus</taxon>
    </lineage>
</organism>
<dbReference type="NCBIfam" id="NF003971">
    <property type="entry name" value="PRK05465.1"/>
    <property type="match status" value="1"/>
</dbReference>
<dbReference type="GO" id="GO:0009350">
    <property type="term" value="C:ethanolamine ammonia-lyase complex"/>
    <property type="evidence" value="ECO:0007669"/>
    <property type="project" value="UniProtKB-UniRule"/>
</dbReference>
<feature type="binding site" evidence="5">
    <location>
        <position position="168"/>
    </location>
    <ligand>
        <name>adenosylcob(III)alamin</name>
        <dbReference type="ChEBI" id="CHEBI:18408"/>
    </ligand>
</feature>
<evidence type="ECO:0000256" key="1">
    <source>
        <dbReference type="ARBA" id="ARBA00022628"/>
    </source>
</evidence>
<evidence type="ECO:0000256" key="3">
    <source>
        <dbReference type="ARBA" id="ARBA00023285"/>
    </source>
</evidence>
<comment type="pathway">
    <text evidence="5">Amine and polyamine degradation; ethanolamine degradation.</text>
</comment>
<dbReference type="Pfam" id="PF05985">
    <property type="entry name" value="EutC"/>
    <property type="match status" value="1"/>
</dbReference>
<dbReference type="GO" id="GO:0006520">
    <property type="term" value="P:amino acid metabolic process"/>
    <property type="evidence" value="ECO:0007669"/>
    <property type="project" value="InterPro"/>
</dbReference>
<evidence type="ECO:0000256" key="5">
    <source>
        <dbReference type="HAMAP-Rule" id="MF_00601"/>
    </source>
</evidence>
<keyword evidence="4 5" id="KW-1283">Bacterial microcompartment</keyword>
<comment type="similarity">
    <text evidence="5">Belongs to the EutC family.</text>
</comment>
<dbReference type="PANTHER" id="PTHR39330">
    <property type="entry name" value="ETHANOLAMINE AMMONIA-LYASE LIGHT CHAIN"/>
    <property type="match status" value="1"/>
</dbReference>
<feature type="binding site" evidence="5">
    <location>
        <position position="197"/>
    </location>
    <ligand>
        <name>adenosylcob(III)alamin</name>
        <dbReference type="ChEBI" id="CHEBI:18408"/>
    </ligand>
</feature>
<name>A0A840Y1R8_9PROT</name>
<keyword evidence="8" id="KW-1185">Reference proteome</keyword>
<dbReference type="PANTHER" id="PTHR39330:SF1">
    <property type="entry name" value="ETHANOLAMINE AMMONIA-LYASE SMALL SUBUNIT"/>
    <property type="match status" value="1"/>
</dbReference>
<sequence length="251" mass="26388">MAEAPTLDPWARLRAATRARIGLGGAGDALPLREVLGFQMAHALARDAVHAPLDVAALEAALHPHPVLRARSMAPDRGTYLRRPDLGRRLQEMEEPPAGPFDVAFVLADGLSATAVQRHAAPVLHACLARLPGWRVAPAVIATEGRVALGDEIGARLGARLVAVLIGERPGLSVPDSLGIYLTFDPRPGRRDSERNCISNIHAVGGLSPEPAAAKLAWLMREALTRKLTGTGLKDDTDPAALAAPAPPPGP</sequence>